<comment type="caution">
    <text evidence="4">Lacks conserved residue(s) required for the propagation of feature annotation.</text>
</comment>
<gene>
    <name evidence="6" type="ORF">C8R26_11663</name>
    <name evidence="7" type="ORF">SAMN05216333_107114</name>
</gene>
<keyword evidence="1 4" id="KW-0378">Hydrolase</keyword>
<dbReference type="InterPro" id="IPR016035">
    <property type="entry name" value="Acyl_Trfase/lysoPLipase"/>
</dbReference>
<dbReference type="CDD" id="cd07209">
    <property type="entry name" value="Pat_hypo_Ecoli_Z1214_like"/>
    <property type="match status" value="1"/>
</dbReference>
<feature type="active site" description="Nucleophile" evidence="4">
    <location>
        <position position="53"/>
    </location>
</feature>
<reference evidence="7" key="2">
    <citation type="submission" date="2016-10" db="EMBL/GenBank/DDBJ databases">
        <authorList>
            <person name="de Groot N.N."/>
        </authorList>
    </citation>
    <scope>NUCLEOTIDE SEQUENCE [LARGE SCALE GENOMIC DNA]</scope>
    <source>
        <strain evidence="7">Nm76</strain>
    </source>
</reference>
<evidence type="ECO:0000259" key="5">
    <source>
        <dbReference type="PROSITE" id="PS51635"/>
    </source>
</evidence>
<dbReference type="AlphaFoldDB" id="A0A1H8NH90"/>
<feature type="domain" description="PNPLA" evidence="5">
    <location>
        <begin position="15"/>
        <end position="228"/>
    </location>
</feature>
<evidence type="ECO:0000313" key="8">
    <source>
        <dbReference type="Proteomes" id="UP000198814"/>
    </source>
</evidence>
<dbReference type="Pfam" id="PF01734">
    <property type="entry name" value="Patatin"/>
    <property type="match status" value="1"/>
</dbReference>
<organism evidence="7 8">
    <name type="scientific">Nitrosomonas oligotropha</name>
    <dbReference type="NCBI Taxonomy" id="42354"/>
    <lineage>
        <taxon>Bacteria</taxon>
        <taxon>Pseudomonadati</taxon>
        <taxon>Pseudomonadota</taxon>
        <taxon>Betaproteobacteria</taxon>
        <taxon>Nitrosomonadales</taxon>
        <taxon>Nitrosomonadaceae</taxon>
        <taxon>Nitrosomonas</taxon>
    </lineage>
</organism>
<dbReference type="GO" id="GO:0016787">
    <property type="term" value="F:hydrolase activity"/>
    <property type="evidence" value="ECO:0007669"/>
    <property type="project" value="UniProtKB-UniRule"/>
</dbReference>
<accession>A0A1H8NH90</accession>
<dbReference type="Proteomes" id="UP000244128">
    <property type="component" value="Unassembled WGS sequence"/>
</dbReference>
<evidence type="ECO:0000313" key="7">
    <source>
        <dbReference type="EMBL" id="SEO28990.1"/>
    </source>
</evidence>
<evidence type="ECO:0000256" key="1">
    <source>
        <dbReference type="ARBA" id="ARBA00022801"/>
    </source>
</evidence>
<dbReference type="Proteomes" id="UP000198814">
    <property type="component" value="Unassembled WGS sequence"/>
</dbReference>
<evidence type="ECO:0000256" key="4">
    <source>
        <dbReference type="PROSITE-ProRule" id="PRU01161"/>
    </source>
</evidence>
<feature type="short sequence motif" description="GXSXG" evidence="4">
    <location>
        <begin position="51"/>
        <end position="55"/>
    </location>
</feature>
<dbReference type="PANTHER" id="PTHR14226:SF57">
    <property type="entry name" value="BLR7027 PROTEIN"/>
    <property type="match status" value="1"/>
</dbReference>
<dbReference type="PROSITE" id="PS51635">
    <property type="entry name" value="PNPLA"/>
    <property type="match status" value="1"/>
</dbReference>
<keyword evidence="2 4" id="KW-0442">Lipid degradation</keyword>
<keyword evidence="8" id="KW-1185">Reference proteome</keyword>
<dbReference type="EMBL" id="QAOI01000016">
    <property type="protein sequence ID" value="PTQ76559.1"/>
    <property type="molecule type" value="Genomic_DNA"/>
</dbReference>
<dbReference type="InterPro" id="IPR050301">
    <property type="entry name" value="NTE"/>
</dbReference>
<dbReference type="RefSeq" id="WP_090319534.1">
    <property type="nucleotide sequence ID" value="NZ_FNOE01000014.1"/>
</dbReference>
<protein>
    <submittedName>
        <fullName evidence="7">NTE family protein</fullName>
    </submittedName>
</protein>
<name>A0A1H8NH90_9PROT</name>
<evidence type="ECO:0000313" key="9">
    <source>
        <dbReference type="Proteomes" id="UP000244128"/>
    </source>
</evidence>
<dbReference type="EMBL" id="FODO01000007">
    <property type="protein sequence ID" value="SEO28990.1"/>
    <property type="molecule type" value="Genomic_DNA"/>
</dbReference>
<reference evidence="6 9" key="3">
    <citation type="submission" date="2018-04" db="EMBL/GenBank/DDBJ databases">
        <title>Active sludge and wastewater microbial communities from Klosterneuburg, Austria.</title>
        <authorList>
            <person name="Wagner M."/>
        </authorList>
    </citation>
    <scope>NUCLEOTIDE SEQUENCE [LARGE SCALE GENOMIC DNA]</scope>
    <source>
        <strain evidence="6 9">Nm49</strain>
    </source>
</reference>
<evidence type="ECO:0000256" key="3">
    <source>
        <dbReference type="ARBA" id="ARBA00023098"/>
    </source>
</evidence>
<dbReference type="STRING" id="42354.SAMN05216333_107114"/>
<dbReference type="PANTHER" id="PTHR14226">
    <property type="entry name" value="NEUROPATHY TARGET ESTERASE/SWISS CHEESE D.MELANOGASTER"/>
    <property type="match status" value="1"/>
</dbReference>
<evidence type="ECO:0000313" key="6">
    <source>
        <dbReference type="EMBL" id="PTQ76559.1"/>
    </source>
</evidence>
<dbReference type="SUPFAM" id="SSF52151">
    <property type="entry name" value="FabD/lysophospholipase-like"/>
    <property type="match status" value="1"/>
</dbReference>
<feature type="active site" description="Proton acceptor" evidence="4">
    <location>
        <position position="215"/>
    </location>
</feature>
<evidence type="ECO:0000256" key="2">
    <source>
        <dbReference type="ARBA" id="ARBA00022963"/>
    </source>
</evidence>
<reference evidence="8" key="1">
    <citation type="submission" date="2016-10" db="EMBL/GenBank/DDBJ databases">
        <authorList>
            <person name="Varghese N."/>
            <person name="Submissions S."/>
        </authorList>
    </citation>
    <scope>NUCLEOTIDE SEQUENCE [LARGE SCALE GENOMIC DNA]</scope>
    <source>
        <strain evidence="8">Nm76</strain>
    </source>
</reference>
<dbReference type="InterPro" id="IPR002641">
    <property type="entry name" value="PNPLA_dom"/>
</dbReference>
<dbReference type="GO" id="GO:0016042">
    <property type="term" value="P:lipid catabolic process"/>
    <property type="evidence" value="ECO:0007669"/>
    <property type="project" value="UniProtKB-UniRule"/>
</dbReference>
<dbReference type="Gene3D" id="3.40.1090.10">
    <property type="entry name" value="Cytosolic phospholipase A2 catalytic domain"/>
    <property type="match status" value="2"/>
</dbReference>
<sequence>MYEQKKALAVPKVGLVLTGGGARAAYQVGVLRAIAELLPDKTRNPFPIICGTSAGAINAASIAVSAHNFAEGVGRLEEVWSNFHVDQIYRSDLMGVIHNTLRCMLSLVSSEYGQHNPISLLDNAPLEALLKNRFSFRTIQHCIRSGSLHALGLTAWGYTSGQSVTFYQAAREVLPWKRAQRLGLPVEIGVEHLMASSSIPFIFPAVKLNREYFGDGSMRQMAPISPALHLGADKVLIIGVRKPVTDEPKRISASGYPPFAQIAGHALNSIFVDSLDVDLERLLRINETLKLIPPEAFKANNISLRPIEAMMIAPSEGINEIAQKYAHTLPWIMRYLYRAIGAMGPNGSTLLSYVLFEVPFCRDLIELGYNDTMQQKNELLKFIGVQEKV</sequence>
<dbReference type="OrthoDB" id="9798773at2"/>
<keyword evidence="3 4" id="KW-0443">Lipid metabolism</keyword>
<proteinExistence type="predicted"/>